<keyword evidence="2" id="KW-1185">Reference proteome</keyword>
<dbReference type="GO" id="GO:0005975">
    <property type="term" value="P:carbohydrate metabolic process"/>
    <property type="evidence" value="ECO:0007669"/>
    <property type="project" value="InterPro"/>
</dbReference>
<comment type="caution">
    <text evidence="1">The sequence shown here is derived from an EMBL/GenBank/DDBJ whole genome shotgun (WGS) entry which is preliminary data.</text>
</comment>
<evidence type="ECO:0000313" key="1">
    <source>
        <dbReference type="EMBL" id="MBS4216145.1"/>
    </source>
</evidence>
<dbReference type="InterPro" id="IPR006837">
    <property type="entry name" value="Divergent_DAC"/>
</dbReference>
<sequence length="261" mass="28853">MKKFVIFLLLLLVLPINTKVIAKESEAKQLKAAIIIDDFGGCIKGASDFLEGDVPITAAVMPFTDNSKKHAELAHKNGFEVMIHLPMEPKRGKRSWLGPKPITADLSPKQVRERVLEAVKSVPYAVGLNNHMGSLAVENEKIVRAIVEVAKEKNLYIVDSGTSSKSKFPEIAAEMGVPLLKNDVFLDDITSSAHVRKQMNLLVKKTELKRKAIAIGHVGVTGKVCSNGILQSMDEFKKKNIKIVPVSQLFDYQLIEKKFIP</sequence>
<dbReference type="CDD" id="cd10936">
    <property type="entry name" value="CE4_DAC2"/>
    <property type="match status" value="1"/>
</dbReference>
<organism evidence="1 2">
    <name type="scientific">Neobacillus rhizophilus</name>
    <dbReference type="NCBI Taxonomy" id="2833579"/>
    <lineage>
        <taxon>Bacteria</taxon>
        <taxon>Bacillati</taxon>
        <taxon>Bacillota</taxon>
        <taxon>Bacilli</taxon>
        <taxon>Bacillales</taxon>
        <taxon>Bacillaceae</taxon>
        <taxon>Neobacillus</taxon>
    </lineage>
</organism>
<reference evidence="1" key="1">
    <citation type="submission" date="2021-05" db="EMBL/GenBank/DDBJ databases">
        <title>Novel Bacillus species.</title>
        <authorList>
            <person name="Liu G."/>
        </authorList>
    </citation>
    <scope>NUCLEOTIDE SEQUENCE</scope>
    <source>
        <strain evidence="1">FJAT-49825</strain>
    </source>
</reference>
<dbReference type="PANTHER" id="PTHR30105:SF2">
    <property type="entry name" value="DIVERGENT POLYSACCHARIDE DEACETYLASE SUPERFAMILY"/>
    <property type="match status" value="1"/>
</dbReference>
<dbReference type="EMBL" id="JAGYPF010000005">
    <property type="protein sequence ID" value="MBS4216145.1"/>
    <property type="molecule type" value="Genomic_DNA"/>
</dbReference>
<dbReference type="InterPro" id="IPR011330">
    <property type="entry name" value="Glyco_hydro/deAcase_b/a-brl"/>
</dbReference>
<gene>
    <name evidence="1" type="ORF">KHA99_27350</name>
</gene>
<dbReference type="AlphaFoldDB" id="A0A942U7G6"/>
<dbReference type="SUPFAM" id="SSF88713">
    <property type="entry name" value="Glycoside hydrolase/deacetylase"/>
    <property type="match status" value="1"/>
</dbReference>
<evidence type="ECO:0000313" key="2">
    <source>
        <dbReference type="Proteomes" id="UP000679749"/>
    </source>
</evidence>
<accession>A0A942U7G6</accession>
<proteinExistence type="predicted"/>
<dbReference type="Proteomes" id="UP000679749">
    <property type="component" value="Unassembled WGS sequence"/>
</dbReference>
<dbReference type="RefSeq" id="WP_213120632.1">
    <property type="nucleotide sequence ID" value="NZ_JAGYPF010000005.1"/>
</dbReference>
<protein>
    <submittedName>
        <fullName evidence="1">Divergent polysaccharide deacetylase family protein</fullName>
    </submittedName>
</protein>
<dbReference type="Gene3D" id="3.20.20.370">
    <property type="entry name" value="Glycoside hydrolase/deacetylase"/>
    <property type="match status" value="1"/>
</dbReference>
<dbReference type="PANTHER" id="PTHR30105">
    <property type="entry name" value="UNCHARACTERIZED YIBQ-RELATED"/>
    <property type="match status" value="1"/>
</dbReference>
<name>A0A942U7G6_9BACI</name>
<dbReference type="Pfam" id="PF04748">
    <property type="entry name" value="Polysacc_deac_2"/>
    <property type="match status" value="1"/>
</dbReference>